<feature type="compositionally biased region" description="Low complexity" evidence="2">
    <location>
        <begin position="692"/>
        <end position="704"/>
    </location>
</feature>
<gene>
    <name evidence="3" type="ORF">LUA448_LOCUS13512</name>
</gene>
<reference evidence="3" key="1">
    <citation type="submission" date="2021-02" db="EMBL/GenBank/DDBJ databases">
        <authorList>
            <person name="Nowell W R."/>
        </authorList>
    </citation>
    <scope>NUCLEOTIDE SEQUENCE</scope>
</reference>
<evidence type="ECO:0000256" key="1">
    <source>
        <dbReference type="ARBA" id="ARBA00022553"/>
    </source>
</evidence>
<feature type="compositionally biased region" description="Polar residues" evidence="2">
    <location>
        <begin position="276"/>
        <end position="285"/>
    </location>
</feature>
<feature type="compositionally biased region" description="Low complexity" evidence="2">
    <location>
        <begin position="40"/>
        <end position="54"/>
    </location>
</feature>
<feature type="compositionally biased region" description="Basic and acidic residues" evidence="2">
    <location>
        <begin position="252"/>
        <end position="270"/>
    </location>
</feature>
<keyword evidence="1" id="KW-0597">Phosphoprotein</keyword>
<organism evidence="3 4">
    <name type="scientific">Rotaria socialis</name>
    <dbReference type="NCBI Taxonomy" id="392032"/>
    <lineage>
        <taxon>Eukaryota</taxon>
        <taxon>Metazoa</taxon>
        <taxon>Spiralia</taxon>
        <taxon>Gnathifera</taxon>
        <taxon>Rotifera</taxon>
        <taxon>Eurotatoria</taxon>
        <taxon>Bdelloidea</taxon>
        <taxon>Philodinida</taxon>
        <taxon>Philodinidae</taxon>
        <taxon>Rotaria</taxon>
    </lineage>
</organism>
<comment type="caution">
    <text evidence="3">The sequence shown here is derived from an EMBL/GenBank/DDBJ whole genome shotgun (WGS) entry which is preliminary data.</text>
</comment>
<dbReference type="PANTHER" id="PTHR14429">
    <property type="entry name" value="FIBROSIN FAMILY MEMBER"/>
    <property type="match status" value="1"/>
</dbReference>
<feature type="compositionally biased region" description="Polar residues" evidence="2">
    <location>
        <begin position="741"/>
        <end position="751"/>
    </location>
</feature>
<dbReference type="AlphaFoldDB" id="A0A817WJQ0"/>
<dbReference type="Proteomes" id="UP000663833">
    <property type="component" value="Unassembled WGS sequence"/>
</dbReference>
<dbReference type="InterPro" id="IPR023246">
    <property type="entry name" value="AUTS2"/>
</dbReference>
<feature type="region of interest" description="Disordered" evidence="2">
    <location>
        <begin position="415"/>
        <end position="557"/>
    </location>
</feature>
<feature type="region of interest" description="Disordered" evidence="2">
    <location>
        <begin position="35"/>
        <end position="59"/>
    </location>
</feature>
<feature type="compositionally biased region" description="Basic residues" evidence="2">
    <location>
        <begin position="471"/>
        <end position="484"/>
    </location>
</feature>
<feature type="region of interest" description="Disordered" evidence="2">
    <location>
        <begin position="664"/>
        <end position="751"/>
    </location>
</feature>
<feature type="compositionally biased region" description="Pro residues" evidence="2">
    <location>
        <begin position="542"/>
        <end position="557"/>
    </location>
</feature>
<name>A0A817WJQ0_9BILA</name>
<feature type="region of interest" description="Disordered" evidence="2">
    <location>
        <begin position="183"/>
        <end position="232"/>
    </location>
</feature>
<evidence type="ECO:0000256" key="2">
    <source>
        <dbReference type="SAM" id="MobiDB-lite"/>
    </source>
</evidence>
<dbReference type="Pfam" id="PF15336">
    <property type="entry name" value="Auts2"/>
    <property type="match status" value="1"/>
</dbReference>
<feature type="region of interest" description="Disordered" evidence="2">
    <location>
        <begin position="249"/>
        <end position="285"/>
    </location>
</feature>
<protein>
    <submittedName>
        <fullName evidence="3">Uncharacterized protein</fullName>
    </submittedName>
</protein>
<feature type="compositionally biased region" description="Low complexity" evidence="2">
    <location>
        <begin position="485"/>
        <end position="541"/>
    </location>
</feature>
<accession>A0A817WJQ0</accession>
<feature type="compositionally biased region" description="Low complexity" evidence="2">
    <location>
        <begin position="189"/>
        <end position="230"/>
    </location>
</feature>
<proteinExistence type="predicted"/>
<feature type="compositionally biased region" description="Low complexity" evidence="2">
    <location>
        <begin position="449"/>
        <end position="470"/>
    </location>
</feature>
<evidence type="ECO:0000313" key="3">
    <source>
        <dbReference type="EMBL" id="CAF3356121.1"/>
    </source>
</evidence>
<sequence length="751" mass="81402">MFIPGSTPTNTNLSTTTAMNNNLHHQQYLFDSLKDHRSNKLSSSSSMSRKTSSTPNFSLDPDLLRELNARYLHDISSTRTTNTTNSPIESNGFPTFLLPPFLRAEHYHQHTHTHEHNLNILAPANNASLNGNLNNSMLDKLSKSDNSLSPFLRTTTVNNFSPATLLPPHPPFSPATLLPPHPPVFPSFTSANNSTATVNHNHNNNNSNNSNNHNNNINNSTKETSSSPSKKSAKWCAAHVRISWMIYHQQQRSKDKSSPSDNKKDDEQHQHQHQQPSLNNKLPDLISNTKPLFLPTPTSDLSLPIASTYSTSHLLPPSFSYRSPFDFTGVNNGPLGRLPPSSSSAFGGLGSLFPPPPPTSASSSIIDRKSDINGSVAAAAALGLDWSRFHRGIGSSSLISPLMPLSSTNDNLSLKKLDETNNSNHENRKRSSSVLNNDDDRRNSHHHLMLPPSHLTNNNYSSSSSAAANRSRSRSPHPSLHHHSSSSSSSSSSLLNKNSTNSSSSSPPSSSSSSHLSSSSRKRNSPNMKSNLSDNSKNSSHPPLPLPSSLPPAGLPPMSLPPTFGSFDPLTLSIIERQRLSAAYASLFAVAPQPNNYFPGNIDPTTFRNNGSSNIFSNVDSSAMTAALMQREHFLNSLRQQQEQTIERERAAVASINKVSKSLTSNGLKTEQTSPKTNSEETSGISPKLGTSPGSQSTISSSSESSKKLKHVKREKESPSLIVPSATTANTETILKEESNVELTPSFSTTA</sequence>
<dbReference type="EMBL" id="CAJNYD010001631">
    <property type="protein sequence ID" value="CAF3356121.1"/>
    <property type="molecule type" value="Genomic_DNA"/>
</dbReference>
<dbReference type="PANTHER" id="PTHR14429:SF22">
    <property type="entry name" value="AGAP013055-PA"/>
    <property type="match status" value="1"/>
</dbReference>
<feature type="compositionally biased region" description="Polar residues" evidence="2">
    <location>
        <begin position="664"/>
        <end position="685"/>
    </location>
</feature>
<evidence type="ECO:0000313" key="4">
    <source>
        <dbReference type="Proteomes" id="UP000663833"/>
    </source>
</evidence>